<dbReference type="PANTHER" id="PTHR23519">
    <property type="entry name" value="AUTOPHAGY-RELATED PROTEIN 22"/>
    <property type="match status" value="1"/>
</dbReference>
<evidence type="ECO:0000313" key="8">
    <source>
        <dbReference type="EMBL" id="GCB01965.1"/>
    </source>
</evidence>
<evidence type="ECO:0000256" key="3">
    <source>
        <dbReference type="ARBA" id="ARBA00022692"/>
    </source>
</evidence>
<reference evidence="8 9" key="1">
    <citation type="journal article" date="2019" name="Front. Microbiol.">
        <title>Genomes of Neutrophilic Sulfur-Oxidizing Chemolithoautotrophs Representing 9 Proteobacterial Species From 8 Genera.</title>
        <authorList>
            <person name="Watanabe T."/>
            <person name="Kojima H."/>
            <person name="Umezawa K."/>
            <person name="Hori C."/>
            <person name="Takasuka T.E."/>
            <person name="Kato Y."/>
            <person name="Fukui M."/>
        </authorList>
    </citation>
    <scope>NUCLEOTIDE SEQUENCE [LARGE SCALE GENOMIC DNA]</scope>
    <source>
        <strain evidence="8 9">TTN</strain>
    </source>
</reference>
<comment type="caution">
    <text evidence="8">The sequence shown here is derived from an EMBL/GenBank/DDBJ whole genome shotgun (WGS) entry which is preliminary data.</text>
</comment>
<feature type="transmembrane region" description="Helical" evidence="6">
    <location>
        <begin position="346"/>
        <end position="372"/>
    </location>
</feature>
<feature type="transmembrane region" description="Helical" evidence="6">
    <location>
        <begin position="225"/>
        <end position="247"/>
    </location>
</feature>
<dbReference type="InterPro" id="IPR036259">
    <property type="entry name" value="MFS_trans_sf"/>
</dbReference>
<feature type="transmembrane region" description="Helical" evidence="6">
    <location>
        <begin position="68"/>
        <end position="86"/>
    </location>
</feature>
<name>A0A401JZY1_9PROT</name>
<evidence type="ECO:0000256" key="2">
    <source>
        <dbReference type="ARBA" id="ARBA00022448"/>
    </source>
</evidence>
<feature type="transmembrane region" description="Helical" evidence="6">
    <location>
        <begin position="128"/>
        <end position="151"/>
    </location>
</feature>
<feature type="transmembrane region" description="Helical" evidence="6">
    <location>
        <begin position="312"/>
        <end position="334"/>
    </location>
</feature>
<feature type="domain" description="Major facilitator superfamily (MFS) profile" evidence="7">
    <location>
        <begin position="222"/>
        <end position="416"/>
    </location>
</feature>
<evidence type="ECO:0000256" key="6">
    <source>
        <dbReference type="SAM" id="Phobius"/>
    </source>
</evidence>
<dbReference type="GO" id="GO:0012505">
    <property type="term" value="C:endomembrane system"/>
    <property type="evidence" value="ECO:0007669"/>
    <property type="project" value="UniProtKB-SubCell"/>
</dbReference>
<feature type="transmembrane region" description="Helical" evidence="6">
    <location>
        <begin position="7"/>
        <end position="28"/>
    </location>
</feature>
<feature type="transmembrane region" description="Helical" evidence="6">
    <location>
        <begin position="34"/>
        <end position="56"/>
    </location>
</feature>
<evidence type="ECO:0000259" key="7">
    <source>
        <dbReference type="PROSITE" id="PS50850"/>
    </source>
</evidence>
<feature type="transmembrane region" description="Helical" evidence="6">
    <location>
        <begin position="378"/>
        <end position="399"/>
    </location>
</feature>
<proteinExistence type="predicted"/>
<dbReference type="Gene3D" id="1.20.1250.20">
    <property type="entry name" value="MFS general substrate transporter like domains"/>
    <property type="match status" value="1"/>
</dbReference>
<dbReference type="PANTHER" id="PTHR23519:SF1">
    <property type="entry name" value="AUTOPHAGY-RELATED PROTEIN 22"/>
    <property type="match status" value="1"/>
</dbReference>
<keyword evidence="3 6" id="KW-0812">Transmembrane</keyword>
<keyword evidence="4 6" id="KW-1133">Transmembrane helix</keyword>
<feature type="transmembrane region" description="Helical" evidence="6">
    <location>
        <begin position="92"/>
        <end position="116"/>
    </location>
</feature>
<sequence length="416" mass="44674">MYDFANSGYTTVVITAVFSAYFVATIAGNAEWATFAWTAGLALSYLLIMLTGPVLGAYADLHAAKKKLLAVTTVGCVLFTAALALAGPGAVWLGLLLIVLSNFFYGSGENVIAAFLPELATGRNLGKVSGWGWSLGYMGGLLSLGCALAYITWAQSSGQDAAHYVPVTMLITAGLFALSSLPTFLWLRERAVPQPGRHTRLWRDTFSRLGHTLAHLRQYRDLTRFFVCIVFYQAGVQAVIALAAIYAQQAMHFQIQDTLKLILVVNITAAIGAFVFGYVQDRIGHIRTIALTLLGWIAMVLIAASAEGRDAFWLAANLAGLCMGASQSAGRALVGYLSPRARLAEFFGLWGFAVKLSSILGPLTYGVVSWVSGGDHRLAMLLTGSYFVIGLVILMGINVRRGRRAALRGHRILPAA</sequence>
<dbReference type="GO" id="GO:0022857">
    <property type="term" value="F:transmembrane transporter activity"/>
    <property type="evidence" value="ECO:0007669"/>
    <property type="project" value="InterPro"/>
</dbReference>
<keyword evidence="2" id="KW-0813">Transport</keyword>
<organism evidence="8 9">
    <name type="scientific">Sulfuriferula multivorans</name>
    <dbReference type="NCBI Taxonomy" id="1559896"/>
    <lineage>
        <taxon>Bacteria</taxon>
        <taxon>Pseudomonadati</taxon>
        <taxon>Pseudomonadota</taxon>
        <taxon>Betaproteobacteria</taxon>
        <taxon>Nitrosomonadales</taxon>
        <taxon>Sulfuricellaceae</taxon>
        <taxon>Sulfuriferula</taxon>
    </lineage>
</organism>
<feature type="transmembrane region" description="Helical" evidence="6">
    <location>
        <begin position="163"/>
        <end position="187"/>
    </location>
</feature>
<dbReference type="Proteomes" id="UP000286806">
    <property type="component" value="Unassembled WGS sequence"/>
</dbReference>
<dbReference type="OrthoDB" id="9768783at2"/>
<feature type="transmembrane region" description="Helical" evidence="6">
    <location>
        <begin position="259"/>
        <end position="279"/>
    </location>
</feature>
<keyword evidence="9" id="KW-1185">Reference proteome</keyword>
<dbReference type="PROSITE" id="PS50850">
    <property type="entry name" value="MFS"/>
    <property type="match status" value="1"/>
</dbReference>
<keyword evidence="5 6" id="KW-0472">Membrane</keyword>
<dbReference type="SUPFAM" id="SSF103473">
    <property type="entry name" value="MFS general substrate transporter"/>
    <property type="match status" value="1"/>
</dbReference>
<dbReference type="EMBL" id="BGOW01000030">
    <property type="protein sequence ID" value="GCB01965.1"/>
    <property type="molecule type" value="Genomic_DNA"/>
</dbReference>
<dbReference type="InterPro" id="IPR020846">
    <property type="entry name" value="MFS_dom"/>
</dbReference>
<dbReference type="InterPro" id="IPR024671">
    <property type="entry name" value="Atg22-like"/>
</dbReference>
<evidence type="ECO:0000256" key="1">
    <source>
        <dbReference type="ARBA" id="ARBA00004127"/>
    </source>
</evidence>
<evidence type="ECO:0000313" key="9">
    <source>
        <dbReference type="Proteomes" id="UP000286806"/>
    </source>
</evidence>
<protein>
    <submittedName>
        <fullName evidence="8">Membrane protein</fullName>
    </submittedName>
</protein>
<dbReference type="Pfam" id="PF11700">
    <property type="entry name" value="ATG22"/>
    <property type="match status" value="1"/>
</dbReference>
<evidence type="ECO:0000256" key="5">
    <source>
        <dbReference type="ARBA" id="ARBA00023136"/>
    </source>
</evidence>
<feature type="transmembrane region" description="Helical" evidence="6">
    <location>
        <begin position="286"/>
        <end position="306"/>
    </location>
</feature>
<dbReference type="AlphaFoldDB" id="A0A401JZY1"/>
<dbReference type="InterPro" id="IPR050495">
    <property type="entry name" value="ATG22/LtaA_families"/>
</dbReference>
<gene>
    <name evidence="8" type="ORF">SFMTTN_2779</name>
</gene>
<comment type="subcellular location">
    <subcellularLocation>
        <location evidence="1">Endomembrane system</location>
        <topology evidence="1">Multi-pass membrane protein</topology>
    </subcellularLocation>
</comment>
<evidence type="ECO:0000256" key="4">
    <source>
        <dbReference type="ARBA" id="ARBA00022989"/>
    </source>
</evidence>
<accession>A0A401JZY1</accession>